<dbReference type="PANTHER" id="PTHR33392:SF6">
    <property type="entry name" value="POLYISOPRENYL-TEICHOIC ACID--PEPTIDOGLYCAN TEICHOIC ACID TRANSFERASE TAGU"/>
    <property type="match status" value="1"/>
</dbReference>
<comment type="similarity">
    <text evidence="1">Belongs to the LytR/CpsA/Psr (LCP) family.</text>
</comment>
<dbReference type="InterPro" id="IPR050922">
    <property type="entry name" value="LytR/CpsA/Psr_CW_biosynth"/>
</dbReference>
<feature type="domain" description="Cell envelope-related transcriptional attenuator" evidence="3">
    <location>
        <begin position="81"/>
        <end position="225"/>
    </location>
</feature>
<dbReference type="EMBL" id="WMQE01000022">
    <property type="protein sequence ID" value="MTK21738.1"/>
    <property type="molecule type" value="Genomic_DNA"/>
</dbReference>
<accession>A0A9X4XEZ0</accession>
<dbReference type="Proteomes" id="UP000487649">
    <property type="component" value="Unassembled WGS sequence"/>
</dbReference>
<keyword evidence="2" id="KW-0812">Transmembrane</keyword>
<dbReference type="PANTHER" id="PTHR33392">
    <property type="entry name" value="POLYISOPRENYL-TEICHOIC ACID--PEPTIDOGLYCAN TEICHOIC ACID TRANSFERASE TAGU"/>
    <property type="match status" value="1"/>
</dbReference>
<protein>
    <submittedName>
        <fullName evidence="4">LytR family transcriptional regulator</fullName>
    </submittedName>
</protein>
<feature type="transmembrane region" description="Helical" evidence="2">
    <location>
        <begin position="6"/>
        <end position="30"/>
    </location>
</feature>
<evidence type="ECO:0000313" key="5">
    <source>
        <dbReference type="Proteomes" id="UP000487649"/>
    </source>
</evidence>
<proteinExistence type="inferred from homology"/>
<dbReference type="RefSeq" id="WP_006783965.1">
    <property type="nucleotide sequence ID" value="NZ_JAMQUV010000028.1"/>
</dbReference>
<dbReference type="InterPro" id="IPR004474">
    <property type="entry name" value="LytR_CpsA_psr"/>
</dbReference>
<keyword evidence="2" id="KW-1133">Transmembrane helix</keyword>
<dbReference type="Gene3D" id="3.40.630.190">
    <property type="entry name" value="LCP protein"/>
    <property type="match status" value="1"/>
</dbReference>
<organism evidence="4 5">
    <name type="scientific">Turicibacter sanguinis</name>
    <dbReference type="NCBI Taxonomy" id="154288"/>
    <lineage>
        <taxon>Bacteria</taxon>
        <taxon>Bacillati</taxon>
        <taxon>Bacillota</taxon>
        <taxon>Erysipelotrichia</taxon>
        <taxon>Erysipelotrichales</taxon>
        <taxon>Turicibacteraceae</taxon>
        <taxon>Turicibacter</taxon>
    </lineage>
</organism>
<sequence>MKKFGITLAIILSILTVLIGGGFIFANYVVNSTLDQMVMTESITKEEAGITEQIIQKEEESKVVNIAVFGLDQNGDGSDGRSDAMKVLSLDTENKRAAVTSLQRDTLIYIPAEVQDFDKLNHAYAYGGAKLAMQTINYNFDLDLTRYVSFNFDAIEKIVDIVGGVEIDVKESEIPYARDQIKSAGLQNLNGAQAMAYMRIRYADSDYVRMERQTTVMKAIFAKMKQTPYTQLLTLLNETLPYIETNLSKDEIINLGLDALKIDLANIEQYQIPTNGYSDINHSVSYKGYSPLYVMNSYQTIVKELHQNIYGDENYQPSDTVLQTEIAIYEKFGYTNK</sequence>
<evidence type="ECO:0000313" key="4">
    <source>
        <dbReference type="EMBL" id="MTK21738.1"/>
    </source>
</evidence>
<dbReference type="AlphaFoldDB" id="A0A9X4XEZ0"/>
<evidence type="ECO:0000259" key="3">
    <source>
        <dbReference type="Pfam" id="PF03816"/>
    </source>
</evidence>
<reference evidence="4 5" key="1">
    <citation type="journal article" date="2019" name="Nat. Med.">
        <title>A library of human gut bacterial isolates paired with longitudinal multiomics data enables mechanistic microbiome research.</title>
        <authorList>
            <person name="Poyet M."/>
            <person name="Groussin M."/>
            <person name="Gibbons S.M."/>
            <person name="Avila-Pacheco J."/>
            <person name="Jiang X."/>
            <person name="Kearney S.M."/>
            <person name="Perrotta A.R."/>
            <person name="Berdy B."/>
            <person name="Zhao S."/>
            <person name="Lieberman T.D."/>
            <person name="Swanson P.K."/>
            <person name="Smith M."/>
            <person name="Roesemann S."/>
            <person name="Alexander J.E."/>
            <person name="Rich S.A."/>
            <person name="Livny J."/>
            <person name="Vlamakis H."/>
            <person name="Clish C."/>
            <person name="Bullock K."/>
            <person name="Deik A."/>
            <person name="Scott J."/>
            <person name="Pierce K.A."/>
            <person name="Xavier R.J."/>
            <person name="Alm E.J."/>
        </authorList>
    </citation>
    <scope>NUCLEOTIDE SEQUENCE [LARGE SCALE GENOMIC DNA]</scope>
    <source>
        <strain evidence="4 5">BIOML-A198</strain>
    </source>
</reference>
<comment type="caution">
    <text evidence="4">The sequence shown here is derived from an EMBL/GenBank/DDBJ whole genome shotgun (WGS) entry which is preliminary data.</text>
</comment>
<evidence type="ECO:0000256" key="2">
    <source>
        <dbReference type="SAM" id="Phobius"/>
    </source>
</evidence>
<evidence type="ECO:0000256" key="1">
    <source>
        <dbReference type="ARBA" id="ARBA00006068"/>
    </source>
</evidence>
<gene>
    <name evidence="4" type="ORF">GMA92_09940</name>
</gene>
<dbReference type="Pfam" id="PF03816">
    <property type="entry name" value="LytR_cpsA_psr"/>
    <property type="match status" value="1"/>
</dbReference>
<keyword evidence="2" id="KW-0472">Membrane</keyword>
<name>A0A9X4XEZ0_9FIRM</name>
<dbReference type="NCBIfam" id="TIGR00350">
    <property type="entry name" value="lytR_cpsA_psr"/>
    <property type="match status" value="1"/>
</dbReference>